<organism evidence="3 4">
    <name type="scientific">Microbacterium terrae</name>
    <dbReference type="NCBI Taxonomy" id="69369"/>
    <lineage>
        <taxon>Bacteria</taxon>
        <taxon>Bacillati</taxon>
        <taxon>Actinomycetota</taxon>
        <taxon>Actinomycetes</taxon>
        <taxon>Micrococcales</taxon>
        <taxon>Microbacteriaceae</taxon>
        <taxon>Microbacterium</taxon>
    </lineage>
</organism>
<accession>A0A0M2HBT7</accession>
<dbReference type="PATRIC" id="fig|92835.4.peg.632"/>
<feature type="domain" description="Pyridoxamine 5'-phosphate oxidase N-terminal" evidence="2">
    <location>
        <begin position="17"/>
        <end position="142"/>
    </location>
</feature>
<evidence type="ECO:0000256" key="1">
    <source>
        <dbReference type="ARBA" id="ARBA00023002"/>
    </source>
</evidence>
<evidence type="ECO:0000313" key="3">
    <source>
        <dbReference type="EMBL" id="KJL44041.1"/>
    </source>
</evidence>
<reference evidence="3 4" key="1">
    <citation type="submission" date="2015-02" db="EMBL/GenBank/DDBJ databases">
        <title>Draft genome sequences of ten Microbacterium spp. with emphasis on heavy metal contaminated environments.</title>
        <authorList>
            <person name="Corretto E."/>
        </authorList>
    </citation>
    <scope>NUCLEOTIDE SEQUENCE [LARGE SCALE GENOMIC DNA]</scope>
    <source>
        <strain evidence="3 4">DSM 12510</strain>
    </source>
</reference>
<dbReference type="InterPro" id="IPR011576">
    <property type="entry name" value="Pyridox_Oxase_N"/>
</dbReference>
<dbReference type="GO" id="GO:0016627">
    <property type="term" value="F:oxidoreductase activity, acting on the CH-CH group of donors"/>
    <property type="evidence" value="ECO:0007669"/>
    <property type="project" value="TreeGrafter"/>
</dbReference>
<dbReference type="EMBL" id="JYIZ01000033">
    <property type="protein sequence ID" value="KJL44041.1"/>
    <property type="molecule type" value="Genomic_DNA"/>
</dbReference>
<protein>
    <submittedName>
        <fullName evidence="3">Pyridoxamine 5'-phosphate oxidase</fullName>
    </submittedName>
</protein>
<dbReference type="Proteomes" id="UP000033956">
    <property type="component" value="Unassembled WGS sequence"/>
</dbReference>
<keyword evidence="1" id="KW-0560">Oxidoreductase</keyword>
<proteinExistence type="predicted"/>
<evidence type="ECO:0000259" key="2">
    <source>
        <dbReference type="Pfam" id="PF01243"/>
    </source>
</evidence>
<dbReference type="STRING" id="92835.RS81_00616"/>
<evidence type="ECO:0000313" key="4">
    <source>
        <dbReference type="Proteomes" id="UP000033956"/>
    </source>
</evidence>
<dbReference type="GO" id="GO:0070967">
    <property type="term" value="F:coenzyme F420 binding"/>
    <property type="evidence" value="ECO:0007669"/>
    <property type="project" value="TreeGrafter"/>
</dbReference>
<dbReference type="GO" id="GO:0005829">
    <property type="term" value="C:cytosol"/>
    <property type="evidence" value="ECO:0007669"/>
    <property type="project" value="TreeGrafter"/>
</dbReference>
<sequence length="145" mass="16101">MTAFVLDERVERDARALDRLRSEAIGWLGTNGRDGFPHAVPVWFLWHDDAVIVFVQPGSAKAKNLRADARALFHLEAGDDGEQMHVLQGTVEISHADAASWISRIGEAYLGKYATGIAGLGSTPERMWADYSMVVVFRPHKLIAW</sequence>
<gene>
    <name evidence="3" type="ORF">RS81_00616</name>
</gene>
<dbReference type="PANTHER" id="PTHR35176">
    <property type="entry name" value="HEME OXYGENASE HI_0854-RELATED"/>
    <property type="match status" value="1"/>
</dbReference>
<keyword evidence="4" id="KW-1185">Reference proteome</keyword>
<dbReference type="SUPFAM" id="SSF50475">
    <property type="entry name" value="FMN-binding split barrel"/>
    <property type="match status" value="1"/>
</dbReference>
<dbReference type="Pfam" id="PF01243">
    <property type="entry name" value="PNPOx_N"/>
    <property type="match status" value="1"/>
</dbReference>
<dbReference type="InterPro" id="IPR012349">
    <property type="entry name" value="Split_barrel_FMN-bd"/>
</dbReference>
<dbReference type="AlphaFoldDB" id="A0A0M2HBT7"/>
<dbReference type="RefSeq" id="WP_045274614.1">
    <property type="nucleotide sequence ID" value="NZ_BAAAUP010000003.1"/>
</dbReference>
<dbReference type="Gene3D" id="2.30.110.10">
    <property type="entry name" value="Electron Transport, Fmn-binding Protein, Chain A"/>
    <property type="match status" value="1"/>
</dbReference>
<name>A0A0M2HBT7_9MICO</name>
<dbReference type="InterPro" id="IPR052019">
    <property type="entry name" value="F420H2_bilvrd_red/Heme_oxyg"/>
</dbReference>
<comment type="caution">
    <text evidence="3">The sequence shown here is derived from an EMBL/GenBank/DDBJ whole genome shotgun (WGS) entry which is preliminary data.</text>
</comment>
<dbReference type="PANTHER" id="PTHR35176:SF6">
    <property type="entry name" value="HEME OXYGENASE HI_0854-RELATED"/>
    <property type="match status" value="1"/>
</dbReference>